<evidence type="ECO:0000313" key="3">
    <source>
        <dbReference type="Proteomes" id="UP000887560"/>
    </source>
</evidence>
<dbReference type="GO" id="GO:0005524">
    <property type="term" value="F:ATP binding"/>
    <property type="evidence" value="ECO:0007669"/>
    <property type="project" value="InterPro"/>
</dbReference>
<evidence type="ECO:0000313" key="4">
    <source>
        <dbReference type="WBParaSite" id="scf7180000419184.g3493"/>
    </source>
</evidence>
<dbReference type="Gene3D" id="3.30.200.20">
    <property type="entry name" value="Phosphorylase Kinase, domain 1"/>
    <property type="match status" value="1"/>
</dbReference>
<dbReference type="Proteomes" id="UP000887560">
    <property type="component" value="Unplaced"/>
</dbReference>
<dbReference type="SMART" id="SM00220">
    <property type="entry name" value="S_TKc"/>
    <property type="match status" value="1"/>
</dbReference>
<accession>A0A915NJ77</accession>
<dbReference type="PROSITE" id="PS50011">
    <property type="entry name" value="PROTEIN_KINASE_DOM"/>
    <property type="match status" value="1"/>
</dbReference>
<dbReference type="Pfam" id="PF00069">
    <property type="entry name" value="Pkinase"/>
    <property type="match status" value="1"/>
</dbReference>
<sequence>MILSINSNENMAVEQNLENLQGEKTPFDLLYSTESGFYKAYELQEIIGQGIASVVRKCLENETKHPYAVKIVDVTTERQSEKEAKLALEEALSEVKLLKKLSGHPSIVKLHDFYPTPTFLFIIFEFASEELFDKLNRAVKFGEKKTRHIMQQLFEGICFIHEKMIVHRDLKLENILVINGDRVVISDFGFAKQLKEGQLLKDLVGTPGYLAPETLRCQMNEDAKGYSLEVDNWALGVIMYTMLSGHAPFYHRQQLRMMRMIQEGKYEFKKELWEHISDGAKDLIQRLLTVPVSKRILSSESLKHPWMLSTADGENPSTISKWDPRRIFRIAQHSIRFLVRMTNSKSTTKLDEGEETRPRPYRSRISGLNIGFFHTREMLFANKQKSKMHRRPGSLEKNTAKRKKSCLEGMIVDEYTQQSQSNEDH</sequence>
<dbReference type="WBParaSite" id="scf7180000419184.g3493">
    <property type="protein sequence ID" value="scf7180000419184.g3493"/>
    <property type="gene ID" value="scf7180000419184.g3493"/>
</dbReference>
<name>A0A915NJ77_9BILA</name>
<evidence type="ECO:0000256" key="1">
    <source>
        <dbReference type="SAM" id="MobiDB-lite"/>
    </source>
</evidence>
<dbReference type="AlphaFoldDB" id="A0A915NJ77"/>
<feature type="domain" description="Protein kinase" evidence="2">
    <location>
        <begin position="41"/>
        <end position="307"/>
    </location>
</feature>
<reference evidence="4" key="1">
    <citation type="submission" date="2022-11" db="UniProtKB">
        <authorList>
            <consortium name="WormBaseParasite"/>
        </authorList>
    </citation>
    <scope>IDENTIFICATION</scope>
</reference>
<dbReference type="GO" id="GO:0004672">
    <property type="term" value="F:protein kinase activity"/>
    <property type="evidence" value="ECO:0007669"/>
    <property type="project" value="InterPro"/>
</dbReference>
<evidence type="ECO:0000259" key="2">
    <source>
        <dbReference type="PROSITE" id="PS50011"/>
    </source>
</evidence>
<dbReference type="PANTHER" id="PTHR24347">
    <property type="entry name" value="SERINE/THREONINE-PROTEIN KINASE"/>
    <property type="match status" value="1"/>
</dbReference>
<keyword evidence="3" id="KW-1185">Reference proteome</keyword>
<dbReference type="InterPro" id="IPR000719">
    <property type="entry name" value="Prot_kinase_dom"/>
</dbReference>
<dbReference type="Gene3D" id="1.10.510.10">
    <property type="entry name" value="Transferase(Phosphotransferase) domain 1"/>
    <property type="match status" value="1"/>
</dbReference>
<dbReference type="FunFam" id="3.30.200.20:FF:000138">
    <property type="entry name" value="Phosphorylase b kinase gamma catalytic chain, liver/testis"/>
    <property type="match status" value="1"/>
</dbReference>
<organism evidence="3 4">
    <name type="scientific">Meloidogyne floridensis</name>
    <dbReference type="NCBI Taxonomy" id="298350"/>
    <lineage>
        <taxon>Eukaryota</taxon>
        <taxon>Metazoa</taxon>
        <taxon>Ecdysozoa</taxon>
        <taxon>Nematoda</taxon>
        <taxon>Chromadorea</taxon>
        <taxon>Rhabditida</taxon>
        <taxon>Tylenchina</taxon>
        <taxon>Tylenchomorpha</taxon>
        <taxon>Tylenchoidea</taxon>
        <taxon>Meloidogynidae</taxon>
        <taxon>Meloidogyninae</taxon>
        <taxon>Meloidogyne</taxon>
    </lineage>
</organism>
<feature type="region of interest" description="Disordered" evidence="1">
    <location>
        <begin position="384"/>
        <end position="406"/>
    </location>
</feature>
<proteinExistence type="predicted"/>
<dbReference type="PROSITE" id="PS00108">
    <property type="entry name" value="PROTEIN_KINASE_ST"/>
    <property type="match status" value="1"/>
</dbReference>
<dbReference type="InterPro" id="IPR011009">
    <property type="entry name" value="Kinase-like_dom_sf"/>
</dbReference>
<protein>
    <submittedName>
        <fullName evidence="4">Protein kinase domain-containing protein</fullName>
    </submittedName>
</protein>
<dbReference type="InterPro" id="IPR008271">
    <property type="entry name" value="Ser/Thr_kinase_AS"/>
</dbReference>
<dbReference type="SUPFAM" id="SSF56112">
    <property type="entry name" value="Protein kinase-like (PK-like)"/>
    <property type="match status" value="1"/>
</dbReference>